<comment type="similarity">
    <text evidence="1">Belongs to the bacterial solute-binding protein 1 family.</text>
</comment>
<evidence type="ECO:0008006" key="7">
    <source>
        <dbReference type="Google" id="ProtNLM"/>
    </source>
</evidence>
<dbReference type="RefSeq" id="WP_035161491.1">
    <property type="nucleotide sequence ID" value="NZ_AZTB01000002.1"/>
</dbReference>
<dbReference type="PANTHER" id="PTHR30061:SF50">
    <property type="entry name" value="MALTOSE_MALTODEXTRIN-BINDING PERIPLASMIC PROTEIN"/>
    <property type="match status" value="1"/>
</dbReference>
<keyword evidence="3 4" id="KW-0732">Signal</keyword>
<accession>A0A096CXN8</accession>
<dbReference type="GO" id="GO:0042956">
    <property type="term" value="P:maltodextrin transmembrane transport"/>
    <property type="evidence" value="ECO:0007669"/>
    <property type="project" value="TreeGrafter"/>
</dbReference>
<keyword evidence="2" id="KW-0813">Transport</keyword>
<dbReference type="PANTHER" id="PTHR30061">
    <property type="entry name" value="MALTOSE-BINDING PERIPLASMIC PROTEIN"/>
    <property type="match status" value="1"/>
</dbReference>
<dbReference type="STRING" id="1156417.Y919_01025"/>
<feature type="chain" id="PRO_5001926298" description="ABC transporter substrate-binding protein" evidence="4">
    <location>
        <begin position="27"/>
        <end position="435"/>
    </location>
</feature>
<proteinExistence type="inferred from homology"/>
<reference evidence="5 6" key="1">
    <citation type="submission" date="2013-12" db="EMBL/GenBank/DDBJ databases">
        <title>Draft genome sequence of Caloranaerobacter sp. H53214.</title>
        <authorList>
            <person name="Jiang L.J."/>
            <person name="Shao Z.Z."/>
            <person name="Long M.N."/>
        </authorList>
    </citation>
    <scope>NUCLEOTIDE SEQUENCE [LARGE SCALE GENOMIC DNA]</scope>
    <source>
        <strain evidence="5 6">H53214</strain>
    </source>
</reference>
<dbReference type="GO" id="GO:1901982">
    <property type="term" value="F:maltose binding"/>
    <property type="evidence" value="ECO:0007669"/>
    <property type="project" value="TreeGrafter"/>
</dbReference>
<dbReference type="AlphaFoldDB" id="A0A096CXN8"/>
<dbReference type="SUPFAM" id="SSF53850">
    <property type="entry name" value="Periplasmic binding protein-like II"/>
    <property type="match status" value="1"/>
</dbReference>
<evidence type="ECO:0000313" key="5">
    <source>
        <dbReference type="EMBL" id="KGG81364.1"/>
    </source>
</evidence>
<evidence type="ECO:0000256" key="4">
    <source>
        <dbReference type="SAM" id="SignalP"/>
    </source>
</evidence>
<dbReference type="GO" id="GO:0055052">
    <property type="term" value="C:ATP-binding cassette (ABC) transporter complex, substrate-binding subunit-containing"/>
    <property type="evidence" value="ECO:0007669"/>
    <property type="project" value="TreeGrafter"/>
</dbReference>
<evidence type="ECO:0000313" key="6">
    <source>
        <dbReference type="Proteomes" id="UP000029622"/>
    </source>
</evidence>
<dbReference type="EMBL" id="AZTB01000002">
    <property type="protein sequence ID" value="KGG81364.1"/>
    <property type="molecule type" value="Genomic_DNA"/>
</dbReference>
<evidence type="ECO:0000256" key="3">
    <source>
        <dbReference type="ARBA" id="ARBA00022729"/>
    </source>
</evidence>
<evidence type="ECO:0000256" key="2">
    <source>
        <dbReference type="ARBA" id="ARBA00022448"/>
    </source>
</evidence>
<dbReference type="Pfam" id="PF01547">
    <property type="entry name" value="SBP_bac_1"/>
    <property type="match status" value="1"/>
</dbReference>
<dbReference type="InterPro" id="IPR006059">
    <property type="entry name" value="SBP"/>
</dbReference>
<organism evidence="5 6">
    <name type="scientific">Caloranaerobacter azorensis H53214</name>
    <dbReference type="NCBI Taxonomy" id="1156417"/>
    <lineage>
        <taxon>Bacteria</taxon>
        <taxon>Bacillati</taxon>
        <taxon>Bacillota</taxon>
        <taxon>Tissierellia</taxon>
        <taxon>Tissierellales</taxon>
        <taxon>Thermohalobacteraceae</taxon>
        <taxon>Caloranaerobacter</taxon>
    </lineage>
</organism>
<feature type="signal peptide" evidence="4">
    <location>
        <begin position="1"/>
        <end position="26"/>
    </location>
</feature>
<dbReference type="Proteomes" id="UP000029622">
    <property type="component" value="Unassembled WGS sequence"/>
</dbReference>
<dbReference type="PROSITE" id="PS51257">
    <property type="entry name" value="PROKAR_LIPOPROTEIN"/>
    <property type="match status" value="1"/>
</dbReference>
<dbReference type="Gene3D" id="3.40.190.10">
    <property type="entry name" value="Periplasmic binding protein-like II"/>
    <property type="match status" value="1"/>
</dbReference>
<name>A0A096CXN8_9FIRM</name>
<evidence type="ECO:0000256" key="1">
    <source>
        <dbReference type="ARBA" id="ARBA00008520"/>
    </source>
</evidence>
<sequence>MKRVIAIILCLTLVLSLIGCTSTENSSSTKNKEITILMYGSPYGEFGAAFNTYKEKFERENGIKVKFDVIDTENKMRSKLYLKDGPTLIYIGPWEFYGNFVKTGIALKVDDKLKNYVKIYDSIKDENGCFVPIGMAHYPILLNRRIFEKLGIEEPGLDWTREDYFRIREKWLDEEPQNLTPFLFKELIGNAMEELEIYDLENNRVNIDKSKMIEYIKKLKDELHSGRYVLNDNYTFENYYKMFYEIRSEEYKKVKEMTLYNETNSIRRQFYLKNALNSLGNSLEMDVKEHIILPQVIDKFDELVLWGFIVNRNGKNIDLGLEFLNGLLSDEVQLELFKKKQDYPVNKDIEDEIEKIEKDNNVNEKSIALRKYVLSKIKSGNYESLNSYNDKYLIINSELTRNIIKFVFADKDYTDEEMVKEIEKFENKLNMWLNE</sequence>
<comment type="caution">
    <text evidence="5">The sequence shown here is derived from an EMBL/GenBank/DDBJ whole genome shotgun (WGS) entry which is preliminary data.</text>
</comment>
<gene>
    <name evidence="5" type="ORF">Y919_01025</name>
</gene>
<protein>
    <recommendedName>
        <fullName evidence="7">ABC transporter substrate-binding protein</fullName>
    </recommendedName>
</protein>
<dbReference type="GO" id="GO:0015768">
    <property type="term" value="P:maltose transport"/>
    <property type="evidence" value="ECO:0007669"/>
    <property type="project" value="TreeGrafter"/>
</dbReference>